<dbReference type="GO" id="GO:0004674">
    <property type="term" value="F:protein serine/threonine kinase activity"/>
    <property type="evidence" value="ECO:0007669"/>
    <property type="project" value="TreeGrafter"/>
</dbReference>
<dbReference type="OrthoDB" id="9805913at2"/>
<dbReference type="Gene3D" id="1.10.1070.20">
    <property type="match status" value="1"/>
</dbReference>
<evidence type="ECO:0000313" key="5">
    <source>
        <dbReference type="EMBL" id="ADV47752.1"/>
    </source>
</evidence>
<sequence length="417" mass="47881">MKRTIYVYADWLEFDSPVLIGELYSETLRGKEVFSFTYHKDWLQSDYAYQLDPDLGLFEGIQYLSDEKSNFGLFLDSSPDRWGRVLMKRREAAFARKEERKIDKLFETDFLLGVFDDHKMGALRFKLDKKDSFLNDNKELASPPWTSIRELEQISLRLEDDSSLDDPDYLKWLQMLISPGSSLGGARPKASVLDNKGNLWIAKFPSKNDGDDIGAWEMVTYQLAIQSGIEMAESKAEKFSSNQHTFLTKRFDRTINGKRIHFASAMTLLGYTDGTDASTGVSYLELVDFITKHGANTENDLKQLWRRIVFSICVSNTDDHLRNHGFLLTDKGWILSPAYDINPVETGMGLKLNISEDDNALDLDLALEVAPYFRLEKEDAKIIIDEILAVISQWKKYATKFGISRLEQERKAEAFFK</sequence>
<keyword evidence="3" id="KW-0418">Kinase</keyword>
<dbReference type="Pfam" id="PF07804">
    <property type="entry name" value="HipA_C"/>
    <property type="match status" value="1"/>
</dbReference>
<protein>
    <submittedName>
        <fullName evidence="5">HipA domain protein</fullName>
    </submittedName>
</protein>
<organism evidence="5 6">
    <name type="scientific">Cellulophaga algicola (strain DSM 14237 / IC166 / ACAM 630)</name>
    <dbReference type="NCBI Taxonomy" id="688270"/>
    <lineage>
        <taxon>Bacteria</taxon>
        <taxon>Pseudomonadati</taxon>
        <taxon>Bacteroidota</taxon>
        <taxon>Flavobacteriia</taxon>
        <taxon>Flavobacteriales</taxon>
        <taxon>Flavobacteriaceae</taxon>
        <taxon>Cellulophaga</taxon>
    </lineage>
</organism>
<dbReference type="HOGENOM" id="CLU_041102_0_0_10"/>
<dbReference type="InterPro" id="IPR012893">
    <property type="entry name" value="HipA-like_C"/>
</dbReference>
<evidence type="ECO:0000256" key="2">
    <source>
        <dbReference type="ARBA" id="ARBA00022679"/>
    </source>
</evidence>
<dbReference type="KEGG" id="cao:Celal_0409"/>
<dbReference type="PANTHER" id="PTHR37419">
    <property type="entry name" value="SERINE/THREONINE-PROTEIN KINASE TOXIN HIPA"/>
    <property type="match status" value="1"/>
</dbReference>
<dbReference type="InterPro" id="IPR052028">
    <property type="entry name" value="HipA_Ser/Thr_kinase"/>
</dbReference>
<dbReference type="EMBL" id="CP002453">
    <property type="protein sequence ID" value="ADV47752.1"/>
    <property type="molecule type" value="Genomic_DNA"/>
</dbReference>
<evidence type="ECO:0000313" key="6">
    <source>
        <dbReference type="Proteomes" id="UP000008634"/>
    </source>
</evidence>
<name>E6XA62_CELAD</name>
<keyword evidence="6" id="KW-1185">Reference proteome</keyword>
<keyword evidence="2" id="KW-0808">Transferase</keyword>
<dbReference type="RefSeq" id="WP_013549247.1">
    <property type="nucleotide sequence ID" value="NC_014934.1"/>
</dbReference>
<dbReference type="GO" id="GO:0005829">
    <property type="term" value="C:cytosol"/>
    <property type="evidence" value="ECO:0007669"/>
    <property type="project" value="TreeGrafter"/>
</dbReference>
<dbReference type="Proteomes" id="UP000008634">
    <property type="component" value="Chromosome"/>
</dbReference>
<proteinExistence type="inferred from homology"/>
<evidence type="ECO:0000256" key="1">
    <source>
        <dbReference type="ARBA" id="ARBA00010164"/>
    </source>
</evidence>
<dbReference type="AlphaFoldDB" id="E6XA62"/>
<dbReference type="PANTHER" id="PTHR37419:SF8">
    <property type="entry name" value="TOXIN YJJJ"/>
    <property type="match status" value="1"/>
</dbReference>
<accession>E6XA62</accession>
<comment type="similarity">
    <text evidence="1">Belongs to the HipA Ser/Thr kinase family.</text>
</comment>
<gene>
    <name evidence="5" type="ordered locus">Celal_0409</name>
</gene>
<reference evidence="5 6" key="1">
    <citation type="journal article" date="2010" name="Stand. Genomic Sci.">
        <title>Complete genome sequence of Cellulophaga algicola type strain (IC166).</title>
        <authorList>
            <person name="Abt B."/>
            <person name="Lu M."/>
            <person name="Misra M."/>
            <person name="Han C."/>
            <person name="Nolan M."/>
            <person name="Lucas S."/>
            <person name="Hammon N."/>
            <person name="Deshpande S."/>
            <person name="Cheng J.F."/>
            <person name="Tapia R."/>
            <person name="Goodwin L."/>
            <person name="Pitluck S."/>
            <person name="Liolios K."/>
            <person name="Pagani I."/>
            <person name="Ivanova N."/>
            <person name="Mavromatis K."/>
            <person name="Ovchinikova G."/>
            <person name="Pati A."/>
            <person name="Chen A."/>
            <person name="Palaniappan K."/>
            <person name="Land M."/>
            <person name="Hauser L."/>
            <person name="Chang Y.J."/>
            <person name="Jeffries C.D."/>
            <person name="Detter J.C."/>
            <person name="Brambilla E."/>
            <person name="Rohde M."/>
            <person name="Tindall B.J."/>
            <person name="Goker M."/>
            <person name="Woyke T."/>
            <person name="Bristow J."/>
            <person name="Eisen J.A."/>
            <person name="Markowitz V."/>
            <person name="Hugenholtz P."/>
            <person name="Kyrpides N.C."/>
            <person name="Klenk H.P."/>
            <person name="Lapidus A."/>
        </authorList>
    </citation>
    <scope>NUCLEOTIDE SEQUENCE [LARGE SCALE GENOMIC DNA]</scope>
    <source>
        <strain evidence="6">DSM 14237 / IC166 / ACAM 630</strain>
    </source>
</reference>
<dbReference type="STRING" id="688270.Celal_0409"/>
<evidence type="ECO:0000259" key="4">
    <source>
        <dbReference type="Pfam" id="PF07804"/>
    </source>
</evidence>
<feature type="domain" description="HipA-like C-terminal" evidence="4">
    <location>
        <begin position="181"/>
        <end position="394"/>
    </location>
</feature>
<evidence type="ECO:0000256" key="3">
    <source>
        <dbReference type="ARBA" id="ARBA00022777"/>
    </source>
</evidence>
<dbReference type="eggNOG" id="COG3550">
    <property type="taxonomic scope" value="Bacteria"/>
</dbReference>